<evidence type="ECO:0000259" key="19">
    <source>
        <dbReference type="PROSITE" id="PS50022"/>
    </source>
</evidence>
<dbReference type="InterPro" id="IPR000421">
    <property type="entry name" value="FA58C"/>
</dbReference>
<feature type="transmembrane region" description="Helical" evidence="16">
    <location>
        <begin position="408"/>
        <end position="431"/>
    </location>
</feature>
<dbReference type="Gene3D" id="3.30.200.20">
    <property type="entry name" value="Phosphorylase Kinase, domain 1"/>
    <property type="match status" value="1"/>
</dbReference>
<dbReference type="Gene3D" id="2.60.120.1190">
    <property type="match status" value="1"/>
</dbReference>
<comment type="similarity">
    <text evidence="13">Belongs to the protein kinase superfamily. Tyr protein kinase family. Insulin receptor subfamily.</text>
</comment>
<dbReference type="GO" id="GO:0051897">
    <property type="term" value="P:positive regulation of phosphatidylinositol 3-kinase/protein kinase B signal transduction"/>
    <property type="evidence" value="ECO:0007669"/>
    <property type="project" value="TreeGrafter"/>
</dbReference>
<keyword evidence="8 16" id="KW-0472">Membrane</keyword>
<dbReference type="InterPro" id="IPR020635">
    <property type="entry name" value="Tyr_kinase_cat_dom"/>
</dbReference>
<dbReference type="EMBL" id="HBUF01058026">
    <property type="protein sequence ID" value="CAG6624739.1"/>
    <property type="molecule type" value="Transcribed_RNA"/>
</dbReference>
<dbReference type="GO" id="GO:0005518">
    <property type="term" value="F:collagen binding"/>
    <property type="evidence" value="ECO:0007669"/>
    <property type="project" value="TreeGrafter"/>
</dbReference>
<dbReference type="Pfam" id="PF21114">
    <property type="entry name" value="DDR1-2_DS-like"/>
    <property type="match status" value="1"/>
</dbReference>
<keyword evidence="10 20" id="KW-0675">Receptor</keyword>
<dbReference type="GO" id="GO:0038062">
    <property type="term" value="F:protein tyrosine kinase collagen receptor activity"/>
    <property type="evidence" value="ECO:0007669"/>
    <property type="project" value="TreeGrafter"/>
</dbReference>
<dbReference type="EMBL" id="HBUF01202048">
    <property type="protein sequence ID" value="CAG6662231.1"/>
    <property type="molecule type" value="Transcribed_RNA"/>
</dbReference>
<name>A0A8D8M9Y4_9HEMI</name>
<feature type="binding site" evidence="14">
    <location>
        <position position="644"/>
    </location>
    <ligand>
        <name>ATP</name>
        <dbReference type="ChEBI" id="CHEBI:30616"/>
    </ligand>
</feature>
<dbReference type="InterPro" id="IPR050122">
    <property type="entry name" value="RTK"/>
</dbReference>
<proteinExistence type="inferred from homology"/>
<evidence type="ECO:0000256" key="4">
    <source>
        <dbReference type="ARBA" id="ARBA00022729"/>
    </source>
</evidence>
<evidence type="ECO:0000256" key="2">
    <source>
        <dbReference type="ARBA" id="ARBA00022475"/>
    </source>
</evidence>
<dbReference type="SUPFAM" id="SSF56112">
    <property type="entry name" value="Protein kinase-like (PK-like)"/>
    <property type="match status" value="1"/>
</dbReference>
<evidence type="ECO:0000256" key="13">
    <source>
        <dbReference type="ARBA" id="ARBA00061639"/>
    </source>
</evidence>
<dbReference type="EMBL" id="HBUF01351044">
    <property type="protein sequence ID" value="CAG6713825.1"/>
    <property type="molecule type" value="Transcribed_RNA"/>
</dbReference>
<feature type="signal peptide" evidence="17">
    <location>
        <begin position="1"/>
        <end position="20"/>
    </location>
</feature>
<feature type="chain" id="PRO_5036261447" evidence="17">
    <location>
        <begin position="21"/>
        <end position="897"/>
    </location>
</feature>
<feature type="domain" description="F5/8 type C" evidence="19">
    <location>
        <begin position="25"/>
        <end position="181"/>
    </location>
</feature>
<dbReference type="FunFam" id="1.10.510.10:FF:000053">
    <property type="entry name" value="Epithelial discoidin domain-containing receptor 1"/>
    <property type="match status" value="1"/>
</dbReference>
<keyword evidence="7 16" id="KW-1133">Transmembrane helix</keyword>
<dbReference type="PRINTS" id="PR00109">
    <property type="entry name" value="TYRKINASE"/>
</dbReference>
<dbReference type="InterPro" id="IPR001245">
    <property type="entry name" value="Ser-Thr/Tyr_kinase_cat_dom"/>
</dbReference>
<keyword evidence="6 14" id="KW-0067">ATP-binding</keyword>
<dbReference type="SMART" id="SM00219">
    <property type="entry name" value="TyrKc"/>
    <property type="match status" value="1"/>
</dbReference>
<dbReference type="PANTHER" id="PTHR24416:SF579">
    <property type="entry name" value="DISCOIDIN DOMAIN-CONTAINING RECEPTOR 2-LIKE PROTEIN"/>
    <property type="match status" value="1"/>
</dbReference>
<dbReference type="Gene3D" id="1.10.510.10">
    <property type="entry name" value="Transferase(Phosphotransferase) domain 1"/>
    <property type="match status" value="1"/>
</dbReference>
<evidence type="ECO:0000256" key="9">
    <source>
        <dbReference type="ARBA" id="ARBA00023157"/>
    </source>
</evidence>
<evidence type="ECO:0000313" key="20">
    <source>
        <dbReference type="EMBL" id="CAG6624739.1"/>
    </source>
</evidence>
<dbReference type="PROSITE" id="PS00109">
    <property type="entry name" value="PROTEIN_KINASE_TYR"/>
    <property type="match status" value="1"/>
</dbReference>
<evidence type="ECO:0000256" key="14">
    <source>
        <dbReference type="PROSITE-ProRule" id="PRU10141"/>
    </source>
</evidence>
<dbReference type="PROSITE" id="PS00107">
    <property type="entry name" value="PROTEIN_KINASE_ATP"/>
    <property type="match status" value="1"/>
</dbReference>
<dbReference type="GO" id="GO:0043235">
    <property type="term" value="C:receptor complex"/>
    <property type="evidence" value="ECO:0007669"/>
    <property type="project" value="TreeGrafter"/>
</dbReference>
<comment type="catalytic activity">
    <reaction evidence="12">
        <text>L-tyrosyl-[protein] + ATP = O-phospho-L-tyrosyl-[protein] + ADP + H(+)</text>
        <dbReference type="Rhea" id="RHEA:10596"/>
        <dbReference type="Rhea" id="RHEA-COMP:10136"/>
        <dbReference type="Rhea" id="RHEA-COMP:20101"/>
        <dbReference type="ChEBI" id="CHEBI:15378"/>
        <dbReference type="ChEBI" id="CHEBI:30616"/>
        <dbReference type="ChEBI" id="CHEBI:46858"/>
        <dbReference type="ChEBI" id="CHEBI:61978"/>
        <dbReference type="ChEBI" id="CHEBI:456216"/>
        <dbReference type="EC" id="2.7.10.1"/>
    </reaction>
</comment>
<dbReference type="InterPro" id="IPR011009">
    <property type="entry name" value="Kinase-like_dom_sf"/>
</dbReference>
<evidence type="ECO:0000256" key="11">
    <source>
        <dbReference type="ARBA" id="ARBA00023180"/>
    </source>
</evidence>
<dbReference type="InterPro" id="IPR017441">
    <property type="entry name" value="Protein_kinase_ATP_BS"/>
</dbReference>
<keyword evidence="2" id="KW-1003">Cell membrane</keyword>
<evidence type="ECO:0000256" key="8">
    <source>
        <dbReference type="ARBA" id="ARBA00023136"/>
    </source>
</evidence>
<organism evidence="20">
    <name type="scientific">Cacopsylla melanoneura</name>
    <dbReference type="NCBI Taxonomy" id="428564"/>
    <lineage>
        <taxon>Eukaryota</taxon>
        <taxon>Metazoa</taxon>
        <taxon>Ecdysozoa</taxon>
        <taxon>Arthropoda</taxon>
        <taxon>Hexapoda</taxon>
        <taxon>Insecta</taxon>
        <taxon>Pterygota</taxon>
        <taxon>Neoptera</taxon>
        <taxon>Paraneoptera</taxon>
        <taxon>Hemiptera</taxon>
        <taxon>Sternorrhyncha</taxon>
        <taxon>Psylloidea</taxon>
        <taxon>Psyllidae</taxon>
        <taxon>Psyllinae</taxon>
        <taxon>Cacopsylla</taxon>
    </lineage>
</organism>
<evidence type="ECO:0000256" key="15">
    <source>
        <dbReference type="SAM" id="MobiDB-lite"/>
    </source>
</evidence>
<evidence type="ECO:0000256" key="5">
    <source>
        <dbReference type="ARBA" id="ARBA00022741"/>
    </source>
</evidence>
<feature type="compositionally biased region" description="Low complexity" evidence="15">
    <location>
        <begin position="554"/>
        <end position="567"/>
    </location>
</feature>
<feature type="region of interest" description="Disordered" evidence="15">
    <location>
        <begin position="537"/>
        <end position="582"/>
    </location>
</feature>
<accession>A0A8D8M9Y4</accession>
<dbReference type="EMBL" id="HBUF01576850">
    <property type="protein sequence ID" value="CAG6768592.1"/>
    <property type="molecule type" value="Transcribed_RNA"/>
</dbReference>
<dbReference type="GO" id="GO:0005524">
    <property type="term" value="F:ATP binding"/>
    <property type="evidence" value="ECO:0007669"/>
    <property type="project" value="UniProtKB-UniRule"/>
</dbReference>
<evidence type="ECO:0000256" key="10">
    <source>
        <dbReference type="ARBA" id="ARBA00023170"/>
    </source>
</evidence>
<comment type="subcellular location">
    <subcellularLocation>
        <location evidence="1">Cell membrane</location>
        <topology evidence="1">Single-pass type I membrane protein</topology>
    </subcellularLocation>
</comment>
<evidence type="ECO:0000256" key="17">
    <source>
        <dbReference type="SAM" id="SignalP"/>
    </source>
</evidence>
<dbReference type="Pfam" id="PF07714">
    <property type="entry name" value="PK_Tyr_Ser-Thr"/>
    <property type="match status" value="1"/>
</dbReference>
<dbReference type="Pfam" id="PF00754">
    <property type="entry name" value="F5_F8_type_C"/>
    <property type="match status" value="1"/>
</dbReference>
<dbReference type="FunFam" id="2.60.120.260:FF:000007">
    <property type="entry name" value="Discoidin domain receptor tyrosine kinase 1"/>
    <property type="match status" value="1"/>
</dbReference>
<keyword evidence="5 14" id="KW-0547">Nucleotide-binding</keyword>
<dbReference type="SUPFAM" id="SSF49785">
    <property type="entry name" value="Galactose-binding domain-like"/>
    <property type="match status" value="1"/>
</dbReference>
<dbReference type="InterPro" id="IPR000719">
    <property type="entry name" value="Prot_kinase_dom"/>
</dbReference>
<dbReference type="GO" id="GO:0048680">
    <property type="term" value="P:positive regulation of axon regeneration"/>
    <property type="evidence" value="ECO:0007669"/>
    <property type="project" value="UniProtKB-ARBA"/>
</dbReference>
<dbReference type="InterPro" id="IPR048525">
    <property type="entry name" value="DDR1-2_DS-like"/>
</dbReference>
<dbReference type="CDD" id="cd00057">
    <property type="entry name" value="FA58C"/>
    <property type="match status" value="1"/>
</dbReference>
<dbReference type="PROSITE" id="PS50011">
    <property type="entry name" value="PROTEIN_KINASE_DOM"/>
    <property type="match status" value="1"/>
</dbReference>
<dbReference type="SMART" id="SM00231">
    <property type="entry name" value="FA58C"/>
    <property type="match status" value="1"/>
</dbReference>
<evidence type="ECO:0000256" key="6">
    <source>
        <dbReference type="ARBA" id="ARBA00022840"/>
    </source>
</evidence>
<dbReference type="PROSITE" id="PS50022">
    <property type="entry name" value="FA58C_3"/>
    <property type="match status" value="1"/>
</dbReference>
<evidence type="ECO:0000256" key="12">
    <source>
        <dbReference type="ARBA" id="ARBA00051243"/>
    </source>
</evidence>
<evidence type="ECO:0000259" key="18">
    <source>
        <dbReference type="PROSITE" id="PS50011"/>
    </source>
</evidence>
<dbReference type="InterPro" id="IPR008979">
    <property type="entry name" value="Galactose-bd-like_sf"/>
</dbReference>
<reference evidence="20" key="1">
    <citation type="submission" date="2021-05" db="EMBL/GenBank/DDBJ databases">
        <authorList>
            <person name="Alioto T."/>
            <person name="Alioto T."/>
            <person name="Gomez Garrido J."/>
        </authorList>
    </citation>
    <scope>NUCLEOTIDE SEQUENCE</scope>
</reference>
<dbReference type="EMBL" id="HBUF01202049">
    <property type="protein sequence ID" value="CAG6662233.1"/>
    <property type="molecule type" value="Transcribed_RNA"/>
</dbReference>
<evidence type="ECO:0000256" key="3">
    <source>
        <dbReference type="ARBA" id="ARBA00022692"/>
    </source>
</evidence>
<sequence length="897" mass="101690">MNLYITFCLLSSLVLYEVASDTSQCAAPLGMESGAIKDEDITASSSFESGNVGPQHGRVRTDYYGGAWCPKNQITTEPREWIEIDLHIVHVISATGVQGRFGNGQGAEFTEAYLIDYWRPKLGKWVRYKDFKGNEVMTGNTNTYLESKTTLDPPIFASKIRLVPFSVYVRTVCMRVELYGCPWTDGIVSYSMPQGDKRGNWEFFDATYDGYWETELTRGLGQLTDGKLGPENFKMGYYEYERGQGWVGWRNDTRGGQPLEIKFEFDKVREFSAIHIYCNNQFTKDVQVFSRANLSFSVGGKHFNGEPISYDYMEDRIFENSRNITIKLHHRVGRFVKLTLGFAAKWILISEIKFESDVAHGNFSLETVPEINNNILTRDTYVEKTHPTHHHHRPDLPISTVHQEDQTYMAVIIVFLTSIIILLAVVMFFTISRHRQRKCFASPLSTKTVLAPHHMGTTSGSSCGSYGAKDITAVPMDDPLIMDRLAKLDDYQEPYQALKYAPYYSYSTVVMETLGKHPTTALQSDTSYDYAIPTVPLLGATNEPPPPVPPSLDSFTSKGSTPSSKGSGSRDDSKGKRSPNHQDMLGALKKRLEQTMVPEFPRHRLRMLSKIGEGSFGTLYVAEADGIPEYGLNVSLGKRLVAVKFLTRSAGEKERLDFIREVRILAALEDANIARVLGMCSEDPICAVLEYLQHGDLNTFLKNHQTLSSSHTNITTSLSFSCLLYMATQIASGMRYLESLNFVHRDLATRNCLVGKKFEIKISDFATDSDIFSDDYYRVHDNASLPIRWMAWESVRLRKFTTKSDVWSFGVTLWEILNLARHRPYEGLSDMEVLENISHLHADDGEFIYLPTPQTTKDILDLMNECWKRNPTERPSFTEIHLFLQRKNLGYLPPVNS</sequence>
<keyword evidence="4 17" id="KW-0732">Signal</keyword>
<dbReference type="GO" id="GO:0005886">
    <property type="term" value="C:plasma membrane"/>
    <property type="evidence" value="ECO:0007669"/>
    <property type="project" value="UniProtKB-SubCell"/>
</dbReference>
<evidence type="ECO:0000256" key="1">
    <source>
        <dbReference type="ARBA" id="ARBA00004251"/>
    </source>
</evidence>
<dbReference type="InterPro" id="IPR008266">
    <property type="entry name" value="Tyr_kinase_AS"/>
</dbReference>
<dbReference type="AlphaFoldDB" id="A0A8D8M9Y4"/>
<keyword evidence="9" id="KW-1015">Disulfide bond</keyword>
<evidence type="ECO:0000256" key="16">
    <source>
        <dbReference type="SAM" id="Phobius"/>
    </source>
</evidence>
<evidence type="ECO:0000256" key="7">
    <source>
        <dbReference type="ARBA" id="ARBA00022989"/>
    </source>
</evidence>
<dbReference type="EMBL" id="HBUF01576849">
    <property type="protein sequence ID" value="CAG6768590.1"/>
    <property type="molecule type" value="Transcribed_RNA"/>
</dbReference>
<keyword evidence="3 16" id="KW-0812">Transmembrane</keyword>
<protein>
    <submittedName>
        <fullName evidence="20">Discoidin domain-containing receptor B</fullName>
    </submittedName>
</protein>
<keyword evidence="11" id="KW-0325">Glycoprotein</keyword>
<feature type="domain" description="Protein kinase" evidence="18">
    <location>
        <begin position="605"/>
        <end position="884"/>
    </location>
</feature>
<dbReference type="EMBL" id="HBUF01058027">
    <property type="protein sequence ID" value="CAG6624741.1"/>
    <property type="molecule type" value="Transcribed_RNA"/>
</dbReference>
<dbReference type="EMBL" id="HBUF01351046">
    <property type="protein sequence ID" value="CAG6713831.1"/>
    <property type="molecule type" value="Transcribed_RNA"/>
</dbReference>
<dbReference type="EMBL" id="HBUF01351045">
    <property type="protein sequence ID" value="CAG6713828.1"/>
    <property type="molecule type" value="Transcribed_RNA"/>
</dbReference>
<dbReference type="PANTHER" id="PTHR24416">
    <property type="entry name" value="TYROSINE-PROTEIN KINASE RECEPTOR"/>
    <property type="match status" value="1"/>
</dbReference>
<dbReference type="PROSITE" id="PS01286">
    <property type="entry name" value="FA58C_2"/>
    <property type="match status" value="1"/>
</dbReference>
<dbReference type="Gene3D" id="2.60.120.260">
    <property type="entry name" value="Galactose-binding domain-like"/>
    <property type="match status" value="1"/>
</dbReference>